<organism evidence="2 3">
    <name type="scientific">Actinobacillus indolicus</name>
    <dbReference type="NCBI Taxonomy" id="51049"/>
    <lineage>
        <taxon>Bacteria</taxon>
        <taxon>Pseudomonadati</taxon>
        <taxon>Pseudomonadota</taxon>
        <taxon>Gammaproteobacteria</taxon>
        <taxon>Pasteurellales</taxon>
        <taxon>Pasteurellaceae</taxon>
        <taxon>Actinobacillus</taxon>
    </lineage>
</organism>
<dbReference type="AlphaFoldDB" id="A0A4P7CJC0"/>
<dbReference type="InterPro" id="IPR007495">
    <property type="entry name" value="NqrM"/>
</dbReference>
<keyword evidence="1" id="KW-1133">Transmembrane helix</keyword>
<dbReference type="RefSeq" id="WP_162857015.1">
    <property type="nucleotide sequence ID" value="NZ_CP038145.1"/>
</dbReference>
<keyword evidence="3" id="KW-1185">Reference proteome</keyword>
<protein>
    <submittedName>
        <fullName evidence="2">(Na+)-NQR maturation NqrM</fullName>
    </submittedName>
</protein>
<keyword evidence="1" id="KW-0472">Membrane</keyword>
<dbReference type="PANTHER" id="PTHR40691">
    <property type="entry name" value="(NA+)-NQR MATURATION NQRM"/>
    <property type="match status" value="1"/>
</dbReference>
<keyword evidence="1" id="KW-0812">Transmembrane</keyword>
<evidence type="ECO:0000313" key="3">
    <source>
        <dbReference type="Proteomes" id="UP000294444"/>
    </source>
</evidence>
<accession>A0A4P7CJC0</accession>
<name>A0A4P7CJC0_9PAST</name>
<evidence type="ECO:0000256" key="1">
    <source>
        <dbReference type="SAM" id="Phobius"/>
    </source>
</evidence>
<feature type="transmembrane region" description="Helical" evidence="1">
    <location>
        <begin position="6"/>
        <end position="24"/>
    </location>
</feature>
<dbReference type="KEGG" id="aio:EXH44_08130"/>
<dbReference type="PANTHER" id="PTHR40691:SF1">
    <property type="entry name" value="EXPORTED PROTEIN"/>
    <property type="match status" value="1"/>
</dbReference>
<dbReference type="Pfam" id="PF04400">
    <property type="entry name" value="NqrM"/>
    <property type="match status" value="1"/>
</dbReference>
<evidence type="ECO:0000313" key="2">
    <source>
        <dbReference type="EMBL" id="QBQ64185.1"/>
    </source>
</evidence>
<gene>
    <name evidence="2" type="primary">nqrM</name>
    <name evidence="2" type="ORF">EXH44_08130</name>
</gene>
<sequence>METILMTFGFFVAIIFMMSIGFIIKGKTIKGSCGGITALGMKKMCDCEEPCDNLQKKLDAGDEAAKAEYEQKFAKKEAQFYEVK</sequence>
<proteinExistence type="predicted"/>
<dbReference type="EMBL" id="CP038145">
    <property type="protein sequence ID" value="QBQ64185.1"/>
    <property type="molecule type" value="Genomic_DNA"/>
</dbReference>
<reference evidence="2 3" key="1">
    <citation type="submission" date="2019-03" db="EMBL/GenBank/DDBJ databases">
        <authorList>
            <person name="Che Y."/>
            <person name="Zhou L."/>
        </authorList>
    </citation>
    <scope>NUCLEOTIDE SEQUENCE [LARGE SCALE GENOMIC DNA]</scope>
    <source>
        <strain evidence="2 3">AIFJ1607</strain>
    </source>
</reference>
<dbReference type="Proteomes" id="UP000294444">
    <property type="component" value="Chromosome"/>
</dbReference>